<evidence type="ECO:0000313" key="1">
    <source>
        <dbReference type="EMBL" id="QDV51125.1"/>
    </source>
</evidence>
<accession>A0A518IDJ1</accession>
<gene>
    <name evidence="1" type="ORF">Enr17x_31770</name>
</gene>
<keyword evidence="2" id="KW-1185">Reference proteome</keyword>
<name>A0A518IDJ1_9PLAN</name>
<dbReference type="EMBL" id="CP037452">
    <property type="protein sequence ID" value="QDV51125.1"/>
    <property type="molecule type" value="Genomic_DNA"/>
</dbReference>
<dbReference type="Proteomes" id="UP000318313">
    <property type="component" value="Chromosome"/>
</dbReference>
<proteinExistence type="predicted"/>
<evidence type="ECO:0000313" key="2">
    <source>
        <dbReference type="Proteomes" id="UP000318313"/>
    </source>
</evidence>
<sequence>MPDQDASPSPQRSSVGVHFKCCNIYSQIYVNHDATAFSGHCPRCACPIEIPIVKEGGSSSKFFTGS</sequence>
<organism evidence="1 2">
    <name type="scientific">Gimesia fumaroli</name>
    <dbReference type="NCBI Taxonomy" id="2527976"/>
    <lineage>
        <taxon>Bacteria</taxon>
        <taxon>Pseudomonadati</taxon>
        <taxon>Planctomycetota</taxon>
        <taxon>Planctomycetia</taxon>
        <taxon>Planctomycetales</taxon>
        <taxon>Planctomycetaceae</taxon>
        <taxon>Gimesia</taxon>
    </lineage>
</organism>
<dbReference type="AlphaFoldDB" id="A0A518IDJ1"/>
<protein>
    <submittedName>
        <fullName evidence="1">Uncharacterized protein</fullName>
    </submittedName>
</protein>
<dbReference type="KEGG" id="gfm:Enr17x_31770"/>
<reference evidence="1 2" key="1">
    <citation type="submission" date="2019-03" db="EMBL/GenBank/DDBJ databases">
        <title>Deep-cultivation of Planctomycetes and their phenomic and genomic characterization uncovers novel biology.</title>
        <authorList>
            <person name="Wiegand S."/>
            <person name="Jogler M."/>
            <person name="Boedeker C."/>
            <person name="Pinto D."/>
            <person name="Vollmers J."/>
            <person name="Rivas-Marin E."/>
            <person name="Kohn T."/>
            <person name="Peeters S.H."/>
            <person name="Heuer A."/>
            <person name="Rast P."/>
            <person name="Oberbeckmann S."/>
            <person name="Bunk B."/>
            <person name="Jeske O."/>
            <person name="Meyerdierks A."/>
            <person name="Storesund J.E."/>
            <person name="Kallscheuer N."/>
            <person name="Luecker S."/>
            <person name="Lage O.M."/>
            <person name="Pohl T."/>
            <person name="Merkel B.J."/>
            <person name="Hornburger P."/>
            <person name="Mueller R.-W."/>
            <person name="Bruemmer F."/>
            <person name="Labrenz M."/>
            <person name="Spormann A.M."/>
            <person name="Op den Camp H."/>
            <person name="Overmann J."/>
            <person name="Amann R."/>
            <person name="Jetten M.S.M."/>
            <person name="Mascher T."/>
            <person name="Medema M.H."/>
            <person name="Devos D.P."/>
            <person name="Kaster A.-K."/>
            <person name="Ovreas L."/>
            <person name="Rohde M."/>
            <person name="Galperin M.Y."/>
            <person name="Jogler C."/>
        </authorList>
    </citation>
    <scope>NUCLEOTIDE SEQUENCE [LARGE SCALE GENOMIC DNA]</scope>
    <source>
        <strain evidence="1 2">Enr17</strain>
    </source>
</reference>